<dbReference type="InterPro" id="IPR017853">
    <property type="entry name" value="GH"/>
</dbReference>
<dbReference type="SUPFAM" id="SSF51445">
    <property type="entry name" value="(Trans)glycosidases"/>
    <property type="match status" value="1"/>
</dbReference>
<evidence type="ECO:0000256" key="2">
    <source>
        <dbReference type="ARBA" id="ARBA00023295"/>
    </source>
</evidence>
<dbReference type="Gene3D" id="3.90.400.10">
    <property type="entry name" value="Oligo-1,6-glucosidase, Domain 2"/>
    <property type="match status" value="1"/>
</dbReference>
<dbReference type="AlphaFoldDB" id="C2EJK1"/>
<dbReference type="EC" id="3.2.1.1" evidence="4"/>
<organism evidence="4 5">
    <name type="scientific">Ligilactobacillus salivarius DSM 20555 = ATCC 11741</name>
    <dbReference type="NCBI Taxonomy" id="1423799"/>
    <lineage>
        <taxon>Bacteria</taxon>
        <taxon>Bacillati</taxon>
        <taxon>Bacillota</taxon>
        <taxon>Bacilli</taxon>
        <taxon>Lactobacillales</taxon>
        <taxon>Lactobacillaceae</taxon>
        <taxon>Ligilactobacillus</taxon>
    </lineage>
</organism>
<dbReference type="GO" id="GO:0004556">
    <property type="term" value="F:alpha-amylase activity"/>
    <property type="evidence" value="ECO:0007669"/>
    <property type="project" value="UniProtKB-EC"/>
</dbReference>
<proteinExistence type="predicted"/>
<dbReference type="InterPro" id="IPR006047">
    <property type="entry name" value="GH13_cat_dom"/>
</dbReference>
<accession>C2EJK1</accession>
<dbReference type="EMBL" id="ACGT01000041">
    <property type="protein sequence ID" value="EEJ73294.1"/>
    <property type="molecule type" value="Genomic_DNA"/>
</dbReference>
<feature type="domain" description="Glycosyl hydrolase family 13 catalytic" evidence="3">
    <location>
        <begin position="140"/>
        <end position="529"/>
    </location>
</feature>
<keyword evidence="1 4" id="KW-0378">Hydrolase</keyword>
<dbReference type="Gene3D" id="3.20.20.80">
    <property type="entry name" value="Glycosidases"/>
    <property type="match status" value="1"/>
</dbReference>
<dbReference type="Pfam" id="PF00128">
    <property type="entry name" value="Alpha-amylase"/>
    <property type="match status" value="1"/>
</dbReference>
<name>C2EJK1_9LACO</name>
<evidence type="ECO:0000256" key="1">
    <source>
        <dbReference type="ARBA" id="ARBA00022801"/>
    </source>
</evidence>
<keyword evidence="2 4" id="KW-0326">Glycosidase</keyword>
<dbReference type="Proteomes" id="UP000003531">
    <property type="component" value="Unassembled WGS sequence"/>
</dbReference>
<reference evidence="4 5" key="1">
    <citation type="submission" date="2009-01" db="EMBL/GenBank/DDBJ databases">
        <authorList>
            <person name="Qin X."/>
            <person name="Bachman B."/>
            <person name="Battles P."/>
            <person name="Bell A."/>
            <person name="Bess C."/>
            <person name="Bickham C."/>
            <person name="Chaboub L."/>
            <person name="Chen D."/>
            <person name="Coyle M."/>
            <person name="Deiros D.R."/>
            <person name="Dinh H."/>
            <person name="Forbes L."/>
            <person name="Fowler G."/>
            <person name="Francisco L."/>
            <person name="Fu Q."/>
            <person name="Gubbala S."/>
            <person name="Hale W."/>
            <person name="Han Y."/>
            <person name="Hemphill L."/>
            <person name="Highlander S.K."/>
            <person name="Hirani K."/>
            <person name="Hogues M."/>
            <person name="Jackson L."/>
            <person name="Jakkamsetti A."/>
            <person name="Javaid M."/>
            <person name="Jiang H."/>
            <person name="Korchina V."/>
            <person name="Kovar C."/>
            <person name="Lara F."/>
            <person name="Lee S."/>
            <person name="Mata R."/>
            <person name="Mathew T."/>
            <person name="Moen C."/>
            <person name="Morales K."/>
            <person name="Munidasa M."/>
            <person name="Nazareth L."/>
            <person name="Ngo R."/>
            <person name="Nguyen L."/>
            <person name="Okwuonu G."/>
            <person name="Ongeri F."/>
            <person name="Patil S."/>
            <person name="Petrosino J."/>
            <person name="Pham C."/>
            <person name="Pham P."/>
            <person name="Pu L.-L."/>
            <person name="Puazo M."/>
            <person name="Raj R."/>
            <person name="Reid J."/>
            <person name="Rouhana J."/>
            <person name="Saada N."/>
            <person name="Shang Y."/>
            <person name="Simmons D."/>
            <person name="Thornton R."/>
            <person name="Warren J."/>
            <person name="Weissenberger G."/>
            <person name="Zhang J."/>
            <person name="Zhang L."/>
            <person name="Zhou C."/>
            <person name="Zhu D."/>
            <person name="Muzny D."/>
            <person name="Worley K."/>
            <person name="Gibbs R."/>
        </authorList>
    </citation>
    <scope>NUCLEOTIDE SEQUENCE [LARGE SCALE GENOMIC DNA]</scope>
    <source>
        <strain evidence="4 5">ATCC 11741</strain>
    </source>
</reference>
<evidence type="ECO:0000259" key="3">
    <source>
        <dbReference type="SMART" id="SM00642"/>
    </source>
</evidence>
<dbReference type="GO" id="GO:0005975">
    <property type="term" value="P:carbohydrate metabolic process"/>
    <property type="evidence" value="ECO:0007669"/>
    <property type="project" value="InterPro"/>
</dbReference>
<evidence type="ECO:0000313" key="4">
    <source>
        <dbReference type="EMBL" id="EEJ73294.1"/>
    </source>
</evidence>
<dbReference type="CDD" id="cd11338">
    <property type="entry name" value="AmyAc_CMD"/>
    <property type="match status" value="1"/>
</dbReference>
<protein>
    <submittedName>
        <fullName evidence="4">Alpha amylase, catalytic domain protein</fullName>
        <ecNumber evidence="4">3.2.1.1</ecNumber>
    </submittedName>
</protein>
<dbReference type="HOGENOM" id="CLU_006462_6_4_9"/>
<gene>
    <name evidence="4" type="primary">amyA</name>
    <name evidence="4" type="ORF">HMPREF0545_1823</name>
</gene>
<dbReference type="InterPro" id="IPR045857">
    <property type="entry name" value="O16G_dom_2"/>
</dbReference>
<evidence type="ECO:0000313" key="5">
    <source>
        <dbReference type="Proteomes" id="UP000003531"/>
    </source>
</evidence>
<sequence length="610" mass="71190">MKNMAHILYNAWDSLYKEPFGAVKIGHEVVWRIQIFPDENEEIHYVNLILTKDGEEDVPYALENLNHDGLYQVKLQIGTAGLYFYHFEIETSHGRSYLEKRQGGMAQQVSSQSDLLRFQLTCFDEEVPSPKWYRQGVVYQIFPDRFANGLPNGEVQGRKPNSFIYGTTADKPYYIRDKNNEIVRWDFYGGNLKGILKKLPYLEKLGVTTIYLNPIFLSRSNHHYDTADFLKIDPMIGNEDDLKELITEMHKKNMHLILDGVFNHVGKESIYFNASGSYGKNVGAAQSKESPYYSWFDFIHYPDDYKSWWGIKDLPVIDKDNPEYQKFIYGDSNRSVLSKWNNFGIDGWRLDVADELPMNFLRGIRKNLDSHHKQVMIGEVWEDASNKIAYDERRQYTVGDNLTGVMGYPTRIFVMDLLESVKSSQDIKKYCNEYLQLQENYPRDFWLNTLNNIGTHDTQRIKTVLHNDDDKVIQSFRILFNLPGVPCIYYGDEVGVEGDADPDNRRFFPWGQEKSSRIIQEVKKLVDRRKKNILLQEGSLGFVIARGSHCPALAIVRYDDQGNSVYNWLNLTQYKQIISPENCEYLCLPQNIQQKFQHELTLDSWEYKVI</sequence>
<dbReference type="SMART" id="SM00642">
    <property type="entry name" value="Aamy"/>
    <property type="match status" value="1"/>
</dbReference>
<dbReference type="PANTHER" id="PTHR10357:SF210">
    <property type="entry name" value="MALTODEXTRIN GLUCOSIDASE"/>
    <property type="match status" value="1"/>
</dbReference>
<comment type="caution">
    <text evidence="4">The sequence shown here is derived from an EMBL/GenBank/DDBJ whole genome shotgun (WGS) entry which is preliminary data.</text>
</comment>
<dbReference type="PANTHER" id="PTHR10357">
    <property type="entry name" value="ALPHA-AMYLASE FAMILY MEMBER"/>
    <property type="match status" value="1"/>
</dbReference>